<dbReference type="Proteomes" id="UP001642360">
    <property type="component" value="Unassembled WGS sequence"/>
</dbReference>
<feature type="non-terminal residue" evidence="2">
    <location>
        <position position="1"/>
    </location>
</feature>
<accession>A0ABC8SWB0</accession>
<organism evidence="2 3">
    <name type="scientific">Ilex paraguariensis</name>
    <name type="common">yerba mate</name>
    <dbReference type="NCBI Taxonomy" id="185542"/>
    <lineage>
        <taxon>Eukaryota</taxon>
        <taxon>Viridiplantae</taxon>
        <taxon>Streptophyta</taxon>
        <taxon>Embryophyta</taxon>
        <taxon>Tracheophyta</taxon>
        <taxon>Spermatophyta</taxon>
        <taxon>Magnoliopsida</taxon>
        <taxon>eudicotyledons</taxon>
        <taxon>Gunneridae</taxon>
        <taxon>Pentapetalae</taxon>
        <taxon>asterids</taxon>
        <taxon>campanulids</taxon>
        <taxon>Aquifoliales</taxon>
        <taxon>Aquifoliaceae</taxon>
        <taxon>Ilex</taxon>
    </lineage>
</organism>
<protein>
    <submittedName>
        <fullName evidence="2">Uncharacterized protein</fullName>
    </submittedName>
</protein>
<evidence type="ECO:0000313" key="3">
    <source>
        <dbReference type="Proteomes" id="UP001642360"/>
    </source>
</evidence>
<evidence type="ECO:0000256" key="1">
    <source>
        <dbReference type="SAM" id="Phobius"/>
    </source>
</evidence>
<sequence>FDFLQAHLKNCRLGFNLRPSKSVSTYSLAGKLRLSSICWFLYYIVGPTYVAILFLISSFAFQSRVLPPWLRSRLRLNLNIVKIQGFYLSNRALEAFGCPIGMIRLLPRYYVACAGVGCKKHFFHRYEPLAKCHHALDIGALIQIYSPALTIGSKVDSIVFEAR</sequence>
<keyword evidence="1" id="KW-0472">Membrane</keyword>
<dbReference type="AlphaFoldDB" id="A0ABC8SWB0"/>
<dbReference type="EMBL" id="CAUOFW020003671">
    <property type="protein sequence ID" value="CAK9161404.1"/>
    <property type="molecule type" value="Genomic_DNA"/>
</dbReference>
<proteinExistence type="predicted"/>
<feature type="transmembrane region" description="Helical" evidence="1">
    <location>
        <begin position="40"/>
        <end position="61"/>
    </location>
</feature>
<comment type="caution">
    <text evidence="2">The sequence shown here is derived from an EMBL/GenBank/DDBJ whole genome shotgun (WGS) entry which is preliminary data.</text>
</comment>
<reference evidence="2 3" key="1">
    <citation type="submission" date="2024-02" db="EMBL/GenBank/DDBJ databases">
        <authorList>
            <person name="Vignale AGUSTIN F."/>
            <person name="Sosa J E."/>
            <person name="Modenutti C."/>
        </authorList>
    </citation>
    <scope>NUCLEOTIDE SEQUENCE [LARGE SCALE GENOMIC DNA]</scope>
</reference>
<keyword evidence="3" id="KW-1185">Reference proteome</keyword>
<keyword evidence="1" id="KW-0812">Transmembrane</keyword>
<name>A0ABC8SWB0_9AQUA</name>
<gene>
    <name evidence="2" type="ORF">ILEXP_LOCUS30201</name>
</gene>
<keyword evidence="1" id="KW-1133">Transmembrane helix</keyword>
<evidence type="ECO:0000313" key="2">
    <source>
        <dbReference type="EMBL" id="CAK9161404.1"/>
    </source>
</evidence>